<name>A0ABT5FDH8_9GAMM</name>
<evidence type="ECO:0000313" key="1">
    <source>
        <dbReference type="EMBL" id="MDC2889591.1"/>
    </source>
</evidence>
<protein>
    <submittedName>
        <fullName evidence="1">Uncharacterized protein</fullName>
    </submittedName>
</protein>
<evidence type="ECO:0000313" key="2">
    <source>
        <dbReference type="Proteomes" id="UP001528411"/>
    </source>
</evidence>
<dbReference type="Proteomes" id="UP001528411">
    <property type="component" value="Unassembled WGS sequence"/>
</dbReference>
<reference evidence="1 2" key="1">
    <citation type="submission" date="2023-01" db="EMBL/GenBank/DDBJ databases">
        <title>Psychrosphaera sp. nov., isolated from marine algae.</title>
        <authorList>
            <person name="Bayburt H."/>
            <person name="Choi B.J."/>
            <person name="Kim J.M."/>
            <person name="Choi D.G."/>
            <person name="Jeon C.O."/>
        </authorList>
    </citation>
    <scope>NUCLEOTIDE SEQUENCE [LARGE SCALE GENOMIC DNA]</scope>
    <source>
        <strain evidence="1 2">G1-22</strain>
    </source>
</reference>
<sequence length="82" mass="9229">MAKELTSLLSTSSDVRIIGVTILAPEKIDIDVKDIEQSDALPEYYRHGFEVVVSGEYFNLMNLVKKYCLRTISSQSLISTIM</sequence>
<accession>A0ABT5FDH8</accession>
<proteinExistence type="predicted"/>
<organism evidence="1 2">
    <name type="scientific">Psychrosphaera algicola</name>
    <dbReference type="NCBI Taxonomy" id="3023714"/>
    <lineage>
        <taxon>Bacteria</taxon>
        <taxon>Pseudomonadati</taxon>
        <taxon>Pseudomonadota</taxon>
        <taxon>Gammaproteobacteria</taxon>
        <taxon>Alteromonadales</taxon>
        <taxon>Pseudoalteromonadaceae</taxon>
        <taxon>Psychrosphaera</taxon>
    </lineage>
</organism>
<gene>
    <name evidence="1" type="ORF">PN838_13420</name>
</gene>
<comment type="caution">
    <text evidence="1">The sequence shown here is derived from an EMBL/GenBank/DDBJ whole genome shotgun (WGS) entry which is preliminary data.</text>
</comment>
<dbReference type="RefSeq" id="WP_272180992.1">
    <property type="nucleotide sequence ID" value="NZ_JAQOMS010000002.1"/>
</dbReference>
<dbReference type="EMBL" id="JAQOMS010000002">
    <property type="protein sequence ID" value="MDC2889591.1"/>
    <property type="molecule type" value="Genomic_DNA"/>
</dbReference>
<keyword evidence="2" id="KW-1185">Reference proteome</keyword>